<gene>
    <name evidence="2" type="ORF">Z955_10285</name>
</gene>
<dbReference type="RefSeq" id="WP_039257252.1">
    <property type="nucleotide sequence ID" value="NZ_JDRY01000045.1"/>
</dbReference>
<feature type="domain" description="HTH cro/C1-type" evidence="1">
    <location>
        <begin position="14"/>
        <end position="47"/>
    </location>
</feature>
<evidence type="ECO:0000313" key="3">
    <source>
        <dbReference type="Proteomes" id="UP000030014"/>
    </source>
</evidence>
<dbReference type="AlphaFoldDB" id="A0A0A0IE80"/>
<protein>
    <submittedName>
        <fullName evidence="2">XRE family transcriptional regulator</fullName>
    </submittedName>
</protein>
<accession>A0A0A0IE80</accession>
<reference evidence="2 3" key="1">
    <citation type="submission" date="2014-01" db="EMBL/GenBank/DDBJ databases">
        <title>Plasmidome dynamics in the species complex Clostridium novyi sensu lato converts strains of independent lineages into distinctly different pathogens.</title>
        <authorList>
            <person name="Skarin H."/>
            <person name="Segerman B."/>
        </authorList>
    </citation>
    <scope>NUCLEOTIDE SEQUENCE [LARGE SCALE GENOMIC DNA]</scope>
    <source>
        <strain evidence="2 3">DC5</strain>
    </source>
</reference>
<proteinExistence type="predicted"/>
<dbReference type="InterPro" id="IPR010982">
    <property type="entry name" value="Lambda_DNA-bd_dom_sf"/>
</dbReference>
<sequence>MDRKEFIEKIDSKIKLIRNERDFSQDRMAQIIGISKKTLVQIEKGRATLGWSGAVVVCSLFKDSEVLQMILGEDLNDIVISLAFGKCEGNYMKTMGGKLWWSDIKKEGEYRLQQNIVSGHFRILDSDDRRICSSFDEEYINKSMEELVEG</sequence>
<evidence type="ECO:0000313" key="2">
    <source>
        <dbReference type="EMBL" id="KGM98803.1"/>
    </source>
</evidence>
<dbReference type="InterPro" id="IPR001387">
    <property type="entry name" value="Cro/C1-type_HTH"/>
</dbReference>
<dbReference type="EMBL" id="JDRY01000045">
    <property type="protein sequence ID" value="KGM98803.1"/>
    <property type="molecule type" value="Genomic_DNA"/>
</dbReference>
<dbReference type="CDD" id="cd00093">
    <property type="entry name" value="HTH_XRE"/>
    <property type="match status" value="1"/>
</dbReference>
<evidence type="ECO:0000259" key="1">
    <source>
        <dbReference type="PROSITE" id="PS50943"/>
    </source>
</evidence>
<dbReference type="GO" id="GO:0003677">
    <property type="term" value="F:DNA binding"/>
    <property type="evidence" value="ECO:0007669"/>
    <property type="project" value="InterPro"/>
</dbReference>
<dbReference type="PROSITE" id="PS50943">
    <property type="entry name" value="HTH_CROC1"/>
    <property type="match status" value="1"/>
</dbReference>
<dbReference type="Proteomes" id="UP000030014">
    <property type="component" value="Unassembled WGS sequence"/>
</dbReference>
<organism evidence="2 3">
    <name type="scientific">Clostridium botulinum C/D str. DC5</name>
    <dbReference type="NCBI Taxonomy" id="1443128"/>
    <lineage>
        <taxon>Bacteria</taxon>
        <taxon>Bacillati</taxon>
        <taxon>Bacillota</taxon>
        <taxon>Clostridia</taxon>
        <taxon>Eubacteriales</taxon>
        <taxon>Clostridiaceae</taxon>
        <taxon>Clostridium</taxon>
    </lineage>
</organism>
<dbReference type="Pfam" id="PF01381">
    <property type="entry name" value="HTH_3"/>
    <property type="match status" value="1"/>
</dbReference>
<name>A0A0A0IE80_CLOBO</name>
<dbReference type="SUPFAM" id="SSF47413">
    <property type="entry name" value="lambda repressor-like DNA-binding domains"/>
    <property type="match status" value="1"/>
</dbReference>
<dbReference type="Gene3D" id="1.10.260.40">
    <property type="entry name" value="lambda repressor-like DNA-binding domains"/>
    <property type="match status" value="1"/>
</dbReference>
<comment type="caution">
    <text evidence="2">The sequence shown here is derived from an EMBL/GenBank/DDBJ whole genome shotgun (WGS) entry which is preliminary data.</text>
</comment>
<dbReference type="SMART" id="SM00530">
    <property type="entry name" value="HTH_XRE"/>
    <property type="match status" value="1"/>
</dbReference>